<dbReference type="PROSITE" id="PS00512">
    <property type="entry name" value="ALPHA_GALACTOSIDASE"/>
    <property type="match status" value="1"/>
</dbReference>
<dbReference type="GO" id="GO:0016052">
    <property type="term" value="P:carbohydrate catabolic process"/>
    <property type="evidence" value="ECO:0007669"/>
    <property type="project" value="UniProtKB-ARBA"/>
</dbReference>
<organism evidence="10 11">
    <name type="scientific">Mangrovibacterium diazotrophicum</name>
    <dbReference type="NCBI Taxonomy" id="1261403"/>
    <lineage>
        <taxon>Bacteria</taxon>
        <taxon>Pseudomonadati</taxon>
        <taxon>Bacteroidota</taxon>
        <taxon>Bacteroidia</taxon>
        <taxon>Marinilabiliales</taxon>
        <taxon>Prolixibacteraceae</taxon>
        <taxon>Mangrovibacterium</taxon>
    </lineage>
</organism>
<comment type="similarity">
    <text evidence="2 8">Belongs to the glycosyl hydrolase 27 family.</text>
</comment>
<comment type="catalytic activity">
    <reaction evidence="1 8">
        <text>Hydrolysis of terminal, non-reducing alpha-D-galactose residues in alpha-D-galactosides, including galactose oligosaccharides, galactomannans and galactolipids.</text>
        <dbReference type="EC" id="3.2.1.22"/>
    </reaction>
</comment>
<sequence length="396" mass="45506">MKKIVVLILALVLGANLYAQKFEGLALTPPMGWNSWNYFRDKINEDVIKQIADAMVATGLSDAGYEYINLDDCWQIGRDEKGYIVVDSINFPSGMKALADYVHSRGLKFGLYSCAGEMTCMKRPGGRGYEFQDAWTYAQWGVDYLKYDFCFHGTQDSRASYKTMRDALYRAGRPIVFSICEWGSTEPWLWAGEMGHLYRTTIDIMDCADCRLSTGARGWMNILEEQVPIWTYNGPGHWNDPDMLEVGNGGLSMLENKSHFTMWCMLSAPLILGNDLRAMETDILKILENEDLIAIDQDPMGKSAFRYIKDEDIDIWCKQLTGNRWAVAILNRSEYERPYKCEWNIRAMTRYFEDWENKGDYKIWNVWDKKKMGTTADDLEGTLSGRDVLLLVLESN</sequence>
<dbReference type="Gene3D" id="2.60.40.1180">
    <property type="entry name" value="Golgi alpha-mannosidase II"/>
    <property type="match status" value="1"/>
</dbReference>
<dbReference type="Gene3D" id="3.20.20.70">
    <property type="entry name" value="Aldolase class I"/>
    <property type="match status" value="1"/>
</dbReference>
<dbReference type="EMBL" id="RAPN01000002">
    <property type="protein sequence ID" value="RKD88298.1"/>
    <property type="molecule type" value="Genomic_DNA"/>
</dbReference>
<dbReference type="InterPro" id="IPR017853">
    <property type="entry name" value="GH"/>
</dbReference>
<dbReference type="InterPro" id="IPR000111">
    <property type="entry name" value="Glyco_hydro_27/36_CS"/>
</dbReference>
<evidence type="ECO:0000256" key="4">
    <source>
        <dbReference type="ARBA" id="ARBA00022729"/>
    </source>
</evidence>
<evidence type="ECO:0000256" key="8">
    <source>
        <dbReference type="RuleBase" id="RU361168"/>
    </source>
</evidence>
<dbReference type="Pfam" id="PF16499">
    <property type="entry name" value="Melibiase_2"/>
    <property type="match status" value="1"/>
</dbReference>
<gene>
    <name evidence="10" type="ORF">BC643_3443</name>
</gene>
<keyword evidence="6 8" id="KW-1015">Disulfide bond</keyword>
<dbReference type="CDD" id="cd14792">
    <property type="entry name" value="GH27"/>
    <property type="match status" value="1"/>
</dbReference>
<keyword evidence="11" id="KW-1185">Reference proteome</keyword>
<evidence type="ECO:0000256" key="7">
    <source>
        <dbReference type="ARBA" id="ARBA00023295"/>
    </source>
</evidence>
<dbReference type="Pfam" id="PF17801">
    <property type="entry name" value="Melibiase_C"/>
    <property type="match status" value="1"/>
</dbReference>
<evidence type="ECO:0000256" key="6">
    <source>
        <dbReference type="ARBA" id="ARBA00023157"/>
    </source>
</evidence>
<feature type="domain" description="Alpha galactosidase C-terminal" evidence="9">
    <location>
        <begin position="310"/>
        <end position="392"/>
    </location>
</feature>
<evidence type="ECO:0000256" key="3">
    <source>
        <dbReference type="ARBA" id="ARBA00012755"/>
    </source>
</evidence>
<dbReference type="InterPro" id="IPR002241">
    <property type="entry name" value="Glyco_hydro_27"/>
</dbReference>
<evidence type="ECO:0000256" key="5">
    <source>
        <dbReference type="ARBA" id="ARBA00022801"/>
    </source>
</evidence>
<dbReference type="OrthoDB" id="9807519at2"/>
<dbReference type="InterPro" id="IPR041233">
    <property type="entry name" value="Melibiase_C"/>
</dbReference>
<dbReference type="PANTHER" id="PTHR11452:SF75">
    <property type="entry name" value="ALPHA-GALACTOSIDASE MEL1"/>
    <property type="match status" value="1"/>
</dbReference>
<dbReference type="AlphaFoldDB" id="A0A419VYJ9"/>
<dbReference type="PANTHER" id="PTHR11452">
    <property type="entry name" value="ALPHA-GALACTOSIDASE/ALPHA-N-ACETYLGALACTOSAMINIDASE"/>
    <property type="match status" value="1"/>
</dbReference>
<reference evidence="10 11" key="1">
    <citation type="submission" date="2018-09" db="EMBL/GenBank/DDBJ databases">
        <title>Genomic Encyclopedia of Archaeal and Bacterial Type Strains, Phase II (KMG-II): from individual species to whole genera.</title>
        <authorList>
            <person name="Goeker M."/>
        </authorList>
    </citation>
    <scope>NUCLEOTIDE SEQUENCE [LARGE SCALE GENOMIC DNA]</scope>
    <source>
        <strain evidence="10 11">DSM 27148</strain>
    </source>
</reference>
<dbReference type="SUPFAM" id="SSF51011">
    <property type="entry name" value="Glycosyl hydrolase domain"/>
    <property type="match status" value="1"/>
</dbReference>
<evidence type="ECO:0000259" key="9">
    <source>
        <dbReference type="Pfam" id="PF17801"/>
    </source>
</evidence>
<keyword evidence="4" id="KW-0732">Signal</keyword>
<dbReference type="PRINTS" id="PR00740">
    <property type="entry name" value="GLHYDRLASE27"/>
</dbReference>
<accession>A0A419VYJ9</accession>
<dbReference type="EC" id="3.2.1.22" evidence="3 8"/>
<evidence type="ECO:0000313" key="11">
    <source>
        <dbReference type="Proteomes" id="UP000283387"/>
    </source>
</evidence>
<dbReference type="SUPFAM" id="SSF51445">
    <property type="entry name" value="(Trans)glycosidases"/>
    <property type="match status" value="1"/>
</dbReference>
<keyword evidence="5 8" id="KW-0378">Hydrolase</keyword>
<proteinExistence type="inferred from homology"/>
<comment type="caution">
    <text evidence="10">The sequence shown here is derived from an EMBL/GenBank/DDBJ whole genome shotgun (WGS) entry which is preliminary data.</text>
</comment>
<name>A0A419VYJ9_9BACT</name>
<dbReference type="FunFam" id="3.20.20.70:FF:000202">
    <property type="entry name" value="Alpha-galactosidase"/>
    <property type="match status" value="1"/>
</dbReference>
<keyword evidence="7 8" id="KW-0326">Glycosidase</keyword>
<protein>
    <recommendedName>
        <fullName evidence="3 8">Alpha-galactosidase</fullName>
        <ecNumber evidence="3 8">3.2.1.22</ecNumber>
    </recommendedName>
    <alternativeName>
        <fullName evidence="8">Melibiase</fullName>
    </alternativeName>
</protein>
<dbReference type="Proteomes" id="UP000283387">
    <property type="component" value="Unassembled WGS sequence"/>
</dbReference>
<dbReference type="InterPro" id="IPR013785">
    <property type="entry name" value="Aldolase_TIM"/>
</dbReference>
<dbReference type="RefSeq" id="WP_120274468.1">
    <property type="nucleotide sequence ID" value="NZ_RAPN01000002.1"/>
</dbReference>
<evidence type="ECO:0000313" key="10">
    <source>
        <dbReference type="EMBL" id="RKD88298.1"/>
    </source>
</evidence>
<dbReference type="InterPro" id="IPR013780">
    <property type="entry name" value="Glyco_hydro_b"/>
</dbReference>
<dbReference type="GO" id="GO:0004557">
    <property type="term" value="F:alpha-galactosidase activity"/>
    <property type="evidence" value="ECO:0007669"/>
    <property type="project" value="UniProtKB-EC"/>
</dbReference>
<evidence type="ECO:0000256" key="2">
    <source>
        <dbReference type="ARBA" id="ARBA00009743"/>
    </source>
</evidence>
<evidence type="ECO:0000256" key="1">
    <source>
        <dbReference type="ARBA" id="ARBA00001255"/>
    </source>
</evidence>